<dbReference type="AlphaFoldDB" id="A0A4R5EI93"/>
<dbReference type="EMBL" id="SMFP01000021">
    <property type="protein sequence ID" value="TDE34251.1"/>
    <property type="molecule type" value="Genomic_DNA"/>
</dbReference>
<dbReference type="RefSeq" id="WP_132831383.1">
    <property type="nucleotide sequence ID" value="NZ_SMFP01000021.1"/>
</dbReference>
<protein>
    <recommendedName>
        <fullName evidence="3">Sulfotransferase family protein</fullName>
    </recommendedName>
</protein>
<name>A0A4R5EI93_9RHOB</name>
<evidence type="ECO:0000313" key="2">
    <source>
        <dbReference type="Proteomes" id="UP000294662"/>
    </source>
</evidence>
<accession>A0A4R5EI93</accession>
<comment type="caution">
    <text evidence="1">The sequence shown here is derived from an EMBL/GenBank/DDBJ whole genome shotgun (WGS) entry which is preliminary data.</text>
</comment>
<dbReference type="OrthoDB" id="6217368at2"/>
<reference evidence="1 2" key="1">
    <citation type="submission" date="2019-03" db="EMBL/GenBank/DDBJ databases">
        <authorList>
            <person name="Zhang S."/>
        </authorList>
    </citation>
    <scope>NUCLEOTIDE SEQUENCE [LARGE SCALE GENOMIC DNA]</scope>
    <source>
        <strain evidence="1 2">S4J41</strain>
    </source>
</reference>
<dbReference type="SUPFAM" id="SSF52540">
    <property type="entry name" value="P-loop containing nucleoside triphosphate hydrolases"/>
    <property type="match status" value="1"/>
</dbReference>
<proteinExistence type="predicted"/>
<sequence>MKQLFLHIGFNKTGSTSLQHCLSQNREVLEQAGFLYPGATQDSYVQNRQHTPLAAALPERSVGWLRPRKREGLKHALPDLLAAIEASPAETVILSSEAFGGLDMTTERVARVRDKLSDFEVFILAYIRRQDSYLLSAYQEGVKNGSTHVFKFKSYRNNQQLAFNRRLTPWREVFGEDNVIIRPFDPRFWPENRLEFDFLDTIGAPRDKIAPLEKPANESLDYRSVEIMRKLNGMIAHLWPDQTDAKRKTLRTAVLRNLRAIEGGLSERAKMVLSSAQSEEMRRYFAEDNASSLAGSVISHEAFFPPAATDASGRIAPEHLPEDLMVHLIALLASTHTRS</sequence>
<dbReference type="InterPro" id="IPR027417">
    <property type="entry name" value="P-loop_NTPase"/>
</dbReference>
<evidence type="ECO:0000313" key="1">
    <source>
        <dbReference type="EMBL" id="TDE34251.1"/>
    </source>
</evidence>
<keyword evidence="2" id="KW-1185">Reference proteome</keyword>
<evidence type="ECO:0008006" key="3">
    <source>
        <dbReference type="Google" id="ProtNLM"/>
    </source>
</evidence>
<dbReference type="Gene3D" id="3.40.50.300">
    <property type="entry name" value="P-loop containing nucleotide triphosphate hydrolases"/>
    <property type="match status" value="1"/>
</dbReference>
<gene>
    <name evidence="1" type="ORF">E1B25_20150</name>
</gene>
<dbReference type="Proteomes" id="UP000294662">
    <property type="component" value="Unassembled WGS sequence"/>
</dbReference>
<organism evidence="1 2">
    <name type="scientific">Antarcticimicrobium sediminis</name>
    <dbReference type="NCBI Taxonomy" id="2546227"/>
    <lineage>
        <taxon>Bacteria</taxon>
        <taxon>Pseudomonadati</taxon>
        <taxon>Pseudomonadota</taxon>
        <taxon>Alphaproteobacteria</taxon>
        <taxon>Rhodobacterales</taxon>
        <taxon>Paracoccaceae</taxon>
        <taxon>Antarcticimicrobium</taxon>
    </lineage>
</organism>